<feature type="compositionally biased region" description="Basic and acidic residues" evidence="3">
    <location>
        <begin position="350"/>
        <end position="371"/>
    </location>
</feature>
<evidence type="ECO:0000256" key="3">
    <source>
        <dbReference type="SAM" id="MobiDB-lite"/>
    </source>
</evidence>
<accession>A0A8H5TFL1</accession>
<feature type="compositionally biased region" description="Basic and acidic residues" evidence="3">
    <location>
        <begin position="544"/>
        <end position="554"/>
    </location>
</feature>
<feature type="compositionally biased region" description="Pro residues" evidence="3">
    <location>
        <begin position="662"/>
        <end position="681"/>
    </location>
</feature>
<evidence type="ECO:0000256" key="1">
    <source>
        <dbReference type="ARBA" id="ARBA00022443"/>
    </source>
</evidence>
<feature type="non-terminal residue" evidence="5">
    <location>
        <position position="1"/>
    </location>
</feature>
<sequence length="858" mass="91103">MAAPFRVKAIYEYSSPHEDDLNFSIGQVITVTDEEDADWYGGEYVDDNGVKQEGIFPRNFVEKFEPTAPPRPARTRTKKEPEHAQPAEDIASPPPPPVQQEAPSIPAPEPEPEIEDAHEPVHKHSVPEPAAPAVPEPVTSKPAEPVQATAPPPVAVPKPEPPAPAPQAPAAASSKPKPSGPPPKAEKPSASSFKDRIAAFNKPAAPPVAPFKPSGLAGSGTGFIKKPFVAPPPSRNAFIPPPQQTPTAKVYRRDEDPEIKEREAETQGQAERAGLVPSEGQGGEDEDQPKPTSLKERIALLQKQQQEQAARHADAAAKKEKPKKPQKKRESVGHIDTPVEAEASPQEPHAPLERRDTQDTDARTSMDEPRQNRMPPPPRRRSSKGPAVEPVHDGNEADMSGAGDTTEGNDDLTERDDSDGVVRNAPRAPALPIHAGPPPEAPTSRKEDSEEADEEEEEEEETDPEVKRKEELRARMAKMSGGMGFHGMFGAPMPAPAPPPKKKKAPRPERTSIDETVEEASPTGHAAPPVPTMMALPGFGGSSKPEDPSEHEPAARAPPPPVPSQPPRVPEPAEMAEEEAESEVTPAPHAAPTIPPRDPAGPPPVPGSRGAPPPVPSESRPPPPAPPADVKSQSEGSQSGDELSGGRDSDREGPAAAVRSPPMAPPPVQPPHLPARSPPLSPTREEFSPTSPKSNAINRLSRLPPPIPGSAPALPAQSRPPPPPPPGGLRRQSTQDSQAQHTRGPPQAGEEEAEELTEYEGDYDTDIASSVPHKDALKSHARESSLEDNTILSPVSDAPPKLPPPIPTGTAPRAVPPPVPSQPPPENMRQSIDTPRAAPPPPPPADNKRQSIDVPRAA</sequence>
<gene>
    <name evidence="5" type="ORF">FDENT_11753</name>
</gene>
<feature type="domain" description="SH3" evidence="4">
    <location>
        <begin position="2"/>
        <end position="66"/>
    </location>
</feature>
<feature type="compositionally biased region" description="Polar residues" evidence="3">
    <location>
        <begin position="631"/>
        <end position="641"/>
    </location>
</feature>
<feature type="compositionally biased region" description="Acidic residues" evidence="3">
    <location>
        <begin position="449"/>
        <end position="463"/>
    </location>
</feature>
<dbReference type="PROSITE" id="PS50002">
    <property type="entry name" value="SH3"/>
    <property type="match status" value="1"/>
</dbReference>
<dbReference type="CDD" id="cd11887">
    <property type="entry name" value="SH3_Bbc1"/>
    <property type="match status" value="1"/>
</dbReference>
<dbReference type="AlphaFoldDB" id="A0A8H5TFL1"/>
<reference evidence="5 6" key="1">
    <citation type="submission" date="2020-05" db="EMBL/GenBank/DDBJ databases">
        <title>Identification and distribution of gene clusters putatively required for synthesis of sphingolipid metabolism inhibitors in phylogenetically diverse species of the filamentous fungus Fusarium.</title>
        <authorList>
            <person name="Kim H.-S."/>
            <person name="Busman M."/>
            <person name="Brown D.W."/>
            <person name="Divon H."/>
            <person name="Uhlig S."/>
            <person name="Proctor R.H."/>
        </authorList>
    </citation>
    <scope>NUCLEOTIDE SEQUENCE [LARGE SCALE GENOMIC DNA]</scope>
    <source>
        <strain evidence="5 6">NRRL 25311</strain>
    </source>
</reference>
<comment type="caution">
    <text evidence="5">The sequence shown here is derived from an EMBL/GenBank/DDBJ whole genome shotgun (WGS) entry which is preliminary data.</text>
</comment>
<feature type="compositionally biased region" description="Pro residues" evidence="3">
    <location>
        <begin position="556"/>
        <end position="570"/>
    </location>
</feature>
<dbReference type="Gene3D" id="2.30.30.40">
    <property type="entry name" value="SH3 Domains"/>
    <property type="match status" value="1"/>
</dbReference>
<feature type="compositionally biased region" description="Basic and acidic residues" evidence="3">
    <location>
        <begin position="644"/>
        <end position="653"/>
    </location>
</feature>
<feature type="compositionally biased region" description="Low complexity" evidence="3">
    <location>
        <begin position="299"/>
        <end position="308"/>
    </location>
</feature>
<proteinExistence type="predicted"/>
<feature type="compositionally biased region" description="Basic and acidic residues" evidence="3">
    <location>
        <begin position="251"/>
        <end position="265"/>
    </location>
</feature>
<feature type="compositionally biased region" description="Low complexity" evidence="3">
    <location>
        <begin position="136"/>
        <end position="149"/>
    </location>
</feature>
<feature type="compositionally biased region" description="Acidic residues" evidence="3">
    <location>
        <begin position="407"/>
        <end position="419"/>
    </location>
</feature>
<feature type="compositionally biased region" description="Low complexity" evidence="3">
    <location>
        <begin position="168"/>
        <end position="177"/>
    </location>
</feature>
<feature type="region of interest" description="Disordered" evidence="3">
    <location>
        <begin position="58"/>
        <end position="858"/>
    </location>
</feature>
<dbReference type="Proteomes" id="UP000562682">
    <property type="component" value="Unassembled WGS sequence"/>
</dbReference>
<evidence type="ECO:0000256" key="2">
    <source>
        <dbReference type="PROSITE-ProRule" id="PRU00192"/>
    </source>
</evidence>
<dbReference type="SUPFAM" id="SSF50044">
    <property type="entry name" value="SH3-domain"/>
    <property type="match status" value="1"/>
</dbReference>
<dbReference type="InterPro" id="IPR036028">
    <property type="entry name" value="SH3-like_dom_sf"/>
</dbReference>
<feature type="compositionally biased region" description="Pro residues" evidence="3">
    <location>
        <begin position="814"/>
        <end position="826"/>
    </location>
</feature>
<evidence type="ECO:0000313" key="6">
    <source>
        <dbReference type="Proteomes" id="UP000562682"/>
    </source>
</evidence>
<feature type="compositionally biased region" description="Pro residues" evidence="3">
    <location>
        <begin position="229"/>
        <end position="244"/>
    </location>
</feature>
<feature type="compositionally biased region" description="Pro residues" evidence="3">
    <location>
        <begin position="150"/>
        <end position="167"/>
    </location>
</feature>
<evidence type="ECO:0000259" key="4">
    <source>
        <dbReference type="PROSITE" id="PS50002"/>
    </source>
</evidence>
<dbReference type="Pfam" id="PF00018">
    <property type="entry name" value="SH3_1"/>
    <property type="match status" value="1"/>
</dbReference>
<dbReference type="InterPro" id="IPR001452">
    <property type="entry name" value="SH3_domain"/>
</dbReference>
<keyword evidence="6" id="KW-1185">Reference proteome</keyword>
<feature type="compositionally biased region" description="Basic and acidic residues" evidence="3">
    <location>
        <begin position="464"/>
        <end position="474"/>
    </location>
</feature>
<feature type="compositionally biased region" description="Acidic residues" evidence="3">
    <location>
        <begin position="749"/>
        <end position="765"/>
    </location>
</feature>
<name>A0A8H5TFL1_9HYPO</name>
<feature type="compositionally biased region" description="Basic and acidic residues" evidence="3">
    <location>
        <begin position="115"/>
        <end position="126"/>
    </location>
</feature>
<feature type="compositionally biased region" description="Pro residues" evidence="3">
    <location>
        <begin position="718"/>
        <end position="727"/>
    </location>
</feature>
<feature type="compositionally biased region" description="Polar residues" evidence="3">
    <location>
        <begin position="688"/>
        <end position="698"/>
    </location>
</feature>
<protein>
    <submittedName>
        <fullName evidence="5">Myosin tail region-interacting MTI1</fullName>
    </submittedName>
</protein>
<dbReference type="SMART" id="SM00326">
    <property type="entry name" value="SH3"/>
    <property type="match status" value="1"/>
</dbReference>
<dbReference type="InterPro" id="IPR035552">
    <property type="entry name" value="Mti1_SH3"/>
</dbReference>
<dbReference type="EMBL" id="JAAOAK010000388">
    <property type="protein sequence ID" value="KAF5668667.1"/>
    <property type="molecule type" value="Genomic_DNA"/>
</dbReference>
<feature type="compositionally biased region" description="Pro residues" evidence="3">
    <location>
        <begin position="593"/>
        <end position="627"/>
    </location>
</feature>
<dbReference type="PRINTS" id="PR00452">
    <property type="entry name" value="SH3DOMAIN"/>
</dbReference>
<evidence type="ECO:0000313" key="5">
    <source>
        <dbReference type="EMBL" id="KAF5668667.1"/>
    </source>
</evidence>
<feature type="compositionally biased region" description="Basic and acidic residues" evidence="3">
    <location>
        <begin position="772"/>
        <end position="785"/>
    </location>
</feature>
<keyword evidence="1 2" id="KW-0728">SH3 domain</keyword>
<feature type="compositionally biased region" description="Basic and acidic residues" evidence="3">
    <location>
        <begin position="309"/>
        <end position="319"/>
    </location>
</feature>
<organism evidence="5 6">
    <name type="scientific">Fusarium denticulatum</name>
    <dbReference type="NCBI Taxonomy" id="48507"/>
    <lineage>
        <taxon>Eukaryota</taxon>
        <taxon>Fungi</taxon>
        <taxon>Dikarya</taxon>
        <taxon>Ascomycota</taxon>
        <taxon>Pezizomycotina</taxon>
        <taxon>Sordariomycetes</taxon>
        <taxon>Hypocreomycetidae</taxon>
        <taxon>Hypocreales</taxon>
        <taxon>Nectriaceae</taxon>
        <taxon>Fusarium</taxon>
        <taxon>Fusarium fujikuroi species complex</taxon>
    </lineage>
</organism>
<feature type="compositionally biased region" description="Low complexity" evidence="3">
    <location>
        <begin position="188"/>
        <end position="203"/>
    </location>
</feature>
<feature type="compositionally biased region" description="Low complexity" evidence="3">
    <location>
        <begin position="583"/>
        <end position="592"/>
    </location>
</feature>